<comment type="caution">
    <text evidence="2">The sequence shown here is derived from an EMBL/GenBank/DDBJ whole genome shotgun (WGS) entry which is preliminary data.</text>
</comment>
<evidence type="ECO:0000313" key="2">
    <source>
        <dbReference type="EMBL" id="KAD5960538.1"/>
    </source>
</evidence>
<feature type="region of interest" description="Disordered" evidence="1">
    <location>
        <begin position="179"/>
        <end position="212"/>
    </location>
</feature>
<feature type="compositionally biased region" description="Pro residues" evidence="1">
    <location>
        <begin position="188"/>
        <end position="198"/>
    </location>
</feature>
<dbReference type="AlphaFoldDB" id="A0A5N6P622"/>
<proteinExistence type="predicted"/>
<reference evidence="2 3" key="1">
    <citation type="submission" date="2019-05" db="EMBL/GenBank/DDBJ databases">
        <title>Mikania micrantha, genome provides insights into the molecular mechanism of rapid growth.</title>
        <authorList>
            <person name="Liu B."/>
        </authorList>
    </citation>
    <scope>NUCLEOTIDE SEQUENCE [LARGE SCALE GENOMIC DNA]</scope>
    <source>
        <strain evidence="2">NLD-2019</strain>
        <tissue evidence="2">Leaf</tissue>
    </source>
</reference>
<organism evidence="2 3">
    <name type="scientific">Mikania micrantha</name>
    <name type="common">bitter vine</name>
    <dbReference type="NCBI Taxonomy" id="192012"/>
    <lineage>
        <taxon>Eukaryota</taxon>
        <taxon>Viridiplantae</taxon>
        <taxon>Streptophyta</taxon>
        <taxon>Embryophyta</taxon>
        <taxon>Tracheophyta</taxon>
        <taxon>Spermatophyta</taxon>
        <taxon>Magnoliopsida</taxon>
        <taxon>eudicotyledons</taxon>
        <taxon>Gunneridae</taxon>
        <taxon>Pentapetalae</taxon>
        <taxon>asterids</taxon>
        <taxon>campanulids</taxon>
        <taxon>Asterales</taxon>
        <taxon>Asteraceae</taxon>
        <taxon>Asteroideae</taxon>
        <taxon>Heliantheae alliance</taxon>
        <taxon>Eupatorieae</taxon>
        <taxon>Mikania</taxon>
    </lineage>
</organism>
<keyword evidence="3" id="KW-1185">Reference proteome</keyword>
<sequence length="292" mass="32260">MPPPYNDNYNSMRLSEEEKEREKHMKYGVFVSQSESCDNDVTDHMNCANNSISCAAKIDLYNTMLIEDVDSDYDSDCDVDFSVSNQLPKACVESFQNNDYCASENLCLNSNLNINAHPFVPNVLLSGNHDDVSKVEVKDTLSLNESVDSVVKVTSDDSFHVLNSEIPTEKKYVKSNVIGHEVSNDPPDMNPIPQPPTATSPDSTTAIKEASTKPSSLENISLDFLKYVPEEFMVDPVTPAIATNSSNVSDPPITFSTHKDHPLDKVIGPLTSVVVTRRAAKHLNECMCVCVY</sequence>
<name>A0A5N6P622_9ASTR</name>
<gene>
    <name evidence="2" type="ORF">E3N88_12010</name>
</gene>
<evidence type="ECO:0000313" key="3">
    <source>
        <dbReference type="Proteomes" id="UP000326396"/>
    </source>
</evidence>
<protein>
    <submittedName>
        <fullName evidence="2">Uncharacterized protein</fullName>
    </submittedName>
</protein>
<evidence type="ECO:0000256" key="1">
    <source>
        <dbReference type="SAM" id="MobiDB-lite"/>
    </source>
</evidence>
<dbReference type="EMBL" id="SZYD01000006">
    <property type="protein sequence ID" value="KAD5960538.1"/>
    <property type="molecule type" value="Genomic_DNA"/>
</dbReference>
<dbReference type="Proteomes" id="UP000326396">
    <property type="component" value="Linkage Group LG14"/>
</dbReference>
<accession>A0A5N6P622</accession>